<dbReference type="GO" id="GO:0006313">
    <property type="term" value="P:DNA transposition"/>
    <property type="evidence" value="ECO:0007669"/>
    <property type="project" value="InterPro"/>
</dbReference>
<evidence type="ECO:0000256" key="1">
    <source>
        <dbReference type="SAM" id="MobiDB-lite"/>
    </source>
</evidence>
<feature type="domain" description="IstB-like ATP-binding" evidence="3">
    <location>
        <begin position="189"/>
        <end position="266"/>
    </location>
</feature>
<dbReference type="KEGG" id="rsq:Rsph17025_3564"/>
<evidence type="ECO:0000313" key="4">
    <source>
        <dbReference type="EMBL" id="ABP72433.1"/>
    </source>
</evidence>
<keyword evidence="4" id="KW-0614">Plasmid</keyword>
<geneLocation type="plasmid" evidence="4">
    <name>pRSPA01</name>
</geneLocation>
<dbReference type="Gene3D" id="3.40.50.300">
    <property type="entry name" value="P-loop containing nucleotide triphosphate hydrolases"/>
    <property type="match status" value="1"/>
</dbReference>
<gene>
    <name evidence="4" type="ordered locus">Rsph17025_3564</name>
</gene>
<dbReference type="GO" id="GO:0004803">
    <property type="term" value="F:transposase activity"/>
    <property type="evidence" value="ECO:0007669"/>
    <property type="project" value="InterPro"/>
</dbReference>
<protein>
    <recommendedName>
        <fullName evidence="5">Transposase</fullName>
    </recommendedName>
</protein>
<name>A4WYG9_CERS5</name>
<evidence type="ECO:0000259" key="3">
    <source>
        <dbReference type="Pfam" id="PF01695"/>
    </source>
</evidence>
<dbReference type="EMBL" id="CP000662">
    <property type="protein sequence ID" value="ABP72433.1"/>
    <property type="molecule type" value="Genomic_DNA"/>
</dbReference>
<sequence length="328" mass="36323">MEPTGMSWFPVAHRLADSGIVVTRVKGKRVRALRRYLSEHAKTDLADAHVLAAIPGFGGPELDPLHLPVPRSHALQRLTRQRGRFQDAIAAARRRLPDLIRRASAALGRGRPVPSRMGRRLRGYRCAPAIGRAGLIDDKPGQRLDTRFRPGLERPRENVEGVRGSHGWRPHLQQPLLLERNVEMREAVVGHLPLGRELAHLFFQVIAARYEKGATIMTSNLGFGAWDQAFAGARVLTAAMLDRLLHHSHVVQIQGDSYRLKGKRMAGIIGAPAPEGDRHRPTQPPQARSRLGYVTTPRALACSSPGWTTLTSAKWARFGPALTWKLPA</sequence>
<evidence type="ECO:0000259" key="2">
    <source>
        <dbReference type="Pfam" id="PF01548"/>
    </source>
</evidence>
<reference evidence="4" key="1">
    <citation type="submission" date="2007-04" db="EMBL/GenBank/DDBJ databases">
        <title>Complete sequence of plasmid pRSPA01 of Rhodobacter sphaeroides ATCC 17025.</title>
        <authorList>
            <consortium name="US DOE Joint Genome Institute"/>
            <person name="Copeland A."/>
            <person name="Lucas S."/>
            <person name="Lapidus A."/>
            <person name="Barry K."/>
            <person name="Detter J.C."/>
            <person name="Glavina del Rio T."/>
            <person name="Hammon N."/>
            <person name="Israni S."/>
            <person name="Dalin E."/>
            <person name="Tice H."/>
            <person name="Pitluck S."/>
            <person name="Chertkov O."/>
            <person name="Brettin T."/>
            <person name="Bruce D."/>
            <person name="Han C."/>
            <person name="Schmutz J."/>
            <person name="Larimer F."/>
            <person name="Land M."/>
            <person name="Hauser L."/>
            <person name="Kyrpides N."/>
            <person name="Kim E."/>
            <person name="Richardson P."/>
            <person name="Mackenzie C."/>
            <person name="Choudhary M."/>
            <person name="Donohue T.J."/>
            <person name="Kaplan S."/>
        </authorList>
    </citation>
    <scope>NUCLEOTIDE SEQUENCE [LARGE SCALE GENOMIC DNA]</scope>
    <source>
        <strain evidence="4">ATCC 17025</strain>
        <plasmid evidence="4">pRSPA01</plasmid>
    </source>
</reference>
<proteinExistence type="predicted"/>
<accession>A4WYG9</accession>
<feature type="domain" description="Transposase IS110-like N-terminal" evidence="2">
    <location>
        <begin position="1"/>
        <end position="99"/>
    </location>
</feature>
<dbReference type="AlphaFoldDB" id="A4WYG9"/>
<dbReference type="InterPro" id="IPR027417">
    <property type="entry name" value="P-loop_NTPase"/>
</dbReference>
<feature type="region of interest" description="Disordered" evidence="1">
    <location>
        <begin position="270"/>
        <end position="289"/>
    </location>
</feature>
<dbReference type="InterPro" id="IPR002525">
    <property type="entry name" value="Transp_IS110-like_N"/>
</dbReference>
<dbReference type="GO" id="GO:0003677">
    <property type="term" value="F:DNA binding"/>
    <property type="evidence" value="ECO:0007669"/>
    <property type="project" value="InterPro"/>
</dbReference>
<dbReference type="HOGENOM" id="CLU_846994_0_0_5"/>
<evidence type="ECO:0008006" key="5">
    <source>
        <dbReference type="Google" id="ProtNLM"/>
    </source>
</evidence>
<dbReference type="BioCyc" id="RSPH349102:G1G8M-3668-MONOMER"/>
<dbReference type="GO" id="GO:0005524">
    <property type="term" value="F:ATP binding"/>
    <property type="evidence" value="ECO:0007669"/>
    <property type="project" value="InterPro"/>
</dbReference>
<dbReference type="Pfam" id="PF01548">
    <property type="entry name" value="DEDD_Tnp_IS110"/>
    <property type="match status" value="1"/>
</dbReference>
<organism evidence="4">
    <name type="scientific">Cereibacter sphaeroides (strain ATCC 17025 / ATH 2.4.3)</name>
    <name type="common">Rhodobacter sphaeroides</name>
    <dbReference type="NCBI Taxonomy" id="349102"/>
    <lineage>
        <taxon>Bacteria</taxon>
        <taxon>Pseudomonadati</taxon>
        <taxon>Pseudomonadota</taxon>
        <taxon>Alphaproteobacteria</taxon>
        <taxon>Rhodobacterales</taxon>
        <taxon>Paracoccaceae</taxon>
        <taxon>Cereibacter</taxon>
    </lineage>
</organism>
<dbReference type="Pfam" id="PF01695">
    <property type="entry name" value="IstB_IS21"/>
    <property type="match status" value="1"/>
</dbReference>
<dbReference type="InterPro" id="IPR002611">
    <property type="entry name" value="IstB_ATP-bd"/>
</dbReference>